<dbReference type="EMBL" id="CP022433">
    <property type="protein sequence ID" value="ASN26562.1"/>
    <property type="molecule type" value="Genomic_DNA"/>
</dbReference>
<protein>
    <recommendedName>
        <fullName evidence="4">WXG100 family type VII secretion target</fullName>
    </recommendedName>
</protein>
<dbReference type="Proteomes" id="UP000031501">
    <property type="component" value="Chromosome"/>
</dbReference>
<evidence type="ECO:0000313" key="3">
    <source>
        <dbReference type="Proteomes" id="UP000031501"/>
    </source>
</evidence>
<proteinExistence type="predicted"/>
<evidence type="ECO:0008006" key="4">
    <source>
        <dbReference type="Google" id="ProtNLM"/>
    </source>
</evidence>
<accession>A0A221P319</accession>
<dbReference type="KEGG" id="splu:LK06_022785"/>
<sequence>MPTYQEITTTDLSTLTTAADRWEGMAKEFHKQETAYGKNVHGITLGSSWTGFSGDVAQKRLGITLKEFQKAQVEAKAIASVLRDAHTEFVELRKKLESARDDAIAQGMKVSDQGTVSFDTGKLSPGDRQALAHDPDYQESIHRSVASWQARIDQCVKDVGAADKDVEFALQTIVVDTDVTDGTLNGFNGKAQGDLGKYKAEEPPEDRAHTKTDGWQWHGEGTAAGPSAGASASGPKYGKEGSAKVYADLDHLAGKGTLSDGDLELSTVGDLEVGARAWASGAMTDKGIAGSVEASAGARALAERRGDYGYLGGTYVRGTGFDGAEAQAGAGADLEGLNAKAKAFAGAKAGVAGGGEIAGIGAGATAEGWAGAGAEAKVSFGKGDDGKFHIGTKVGLALGLGGAVGAEFTVDPHKVSAAAGDAADAVGGAVDAIGDAASSLTDDIASLL</sequence>
<keyword evidence="3" id="KW-1185">Reference proteome</keyword>
<evidence type="ECO:0000256" key="1">
    <source>
        <dbReference type="SAM" id="MobiDB-lite"/>
    </source>
</evidence>
<feature type="compositionally biased region" description="Basic and acidic residues" evidence="1">
    <location>
        <begin position="196"/>
        <end position="212"/>
    </location>
</feature>
<dbReference type="RefSeq" id="WP_043408572.1">
    <property type="nucleotide sequence ID" value="NZ_CP021080.1"/>
</dbReference>
<feature type="compositionally biased region" description="Low complexity" evidence="1">
    <location>
        <begin position="223"/>
        <end position="235"/>
    </location>
</feature>
<gene>
    <name evidence="2" type="ORF">LK07_23950</name>
</gene>
<reference evidence="2 3" key="1">
    <citation type="submission" date="2017-07" db="EMBL/GenBank/DDBJ databases">
        <title>Genome sequence of Streptomyces pluripotens MUSC 137T.</title>
        <authorList>
            <person name="Ser H.-L."/>
            <person name="Lee L.-H."/>
        </authorList>
    </citation>
    <scope>NUCLEOTIDE SEQUENCE [LARGE SCALE GENOMIC DNA]</scope>
    <source>
        <strain evidence="2 3">MUSC 137</strain>
    </source>
</reference>
<dbReference type="AlphaFoldDB" id="A0A221P319"/>
<feature type="region of interest" description="Disordered" evidence="1">
    <location>
        <begin position="191"/>
        <end position="237"/>
    </location>
</feature>
<evidence type="ECO:0000313" key="2">
    <source>
        <dbReference type="EMBL" id="ASN26562.1"/>
    </source>
</evidence>
<name>A0A221P319_9ACTN</name>
<dbReference type="OrthoDB" id="3543532at2"/>
<organism evidence="2 3">
    <name type="scientific">Streptomyces pluripotens</name>
    <dbReference type="NCBI Taxonomy" id="1355015"/>
    <lineage>
        <taxon>Bacteria</taxon>
        <taxon>Bacillati</taxon>
        <taxon>Actinomycetota</taxon>
        <taxon>Actinomycetes</taxon>
        <taxon>Kitasatosporales</taxon>
        <taxon>Streptomycetaceae</taxon>
        <taxon>Streptomyces</taxon>
    </lineage>
</organism>
<dbReference type="STRING" id="1355015.LK06_022785"/>